<gene>
    <name evidence="1" type="ORF">ENW50_07115</name>
</gene>
<accession>A0A7V5CT37</accession>
<comment type="caution">
    <text evidence="1">The sequence shown here is derived from an EMBL/GenBank/DDBJ whole genome shotgun (WGS) entry which is preliminary data.</text>
</comment>
<proteinExistence type="predicted"/>
<protein>
    <submittedName>
        <fullName evidence="1">Uncharacterized protein</fullName>
    </submittedName>
</protein>
<sequence>MPRAQAQTASANTPLPIPSPTAAHQNFKVAVYIPVNIVEKMQDPHYLESTWKTISSHVKVDKVYIETYRSRNIASAANIEQVKTFFRDHGVEVAGGIAFSDRDNGQFKSFCYTNPADRAYVKRVSEFTAKHFNHIILDDFFFNNTKTPSDIAAKGNQSWSQFRLHLMDEVSRDLVVGAAKSVNPKAQVVIKFPNWYPDFHGNGYDLKNEPKIFSGIYTGTETRDPVITDQNLQQYESYEIIRYFDNVDPGHNGGGWVDTFSIRYVDRYPEELWDTMLAKAPQIMLFEYSNLLLPAKPGDRDAWANLPTSFDYNKLYPNAAQTPPDFAAVAGDALAEIDPLVGKLGTPVGIDLYRPYYSTGEKFLEEYFGMIGIPVNVVPAFPKDAKMLLLTKSAQADPDIVSEIKSNLMAGGDVVITSGLLKALQHRGIESIAELSTTSRKLMIDHYWGNFGAGNGAALGATPGQREVLVPAMDYETNDAWPVVRGTANGFGAPLLLMDHYGHGNLFVLTIPDDFNDLYNLPQPVLTSIKSYIMQDFPVQMDAPSQVSLFTYNNGTFVVESYRNHPVKVTLSVLGNGKQLENLLTGKVLQAARSAHQRIFQMPGNPVRTSFTVTVQPHSYVGFKTE</sequence>
<organism evidence="1">
    <name type="scientific">Acidobacterium capsulatum</name>
    <dbReference type="NCBI Taxonomy" id="33075"/>
    <lineage>
        <taxon>Bacteria</taxon>
        <taxon>Pseudomonadati</taxon>
        <taxon>Acidobacteriota</taxon>
        <taxon>Terriglobia</taxon>
        <taxon>Terriglobales</taxon>
        <taxon>Acidobacteriaceae</taxon>
        <taxon>Acidobacterium</taxon>
    </lineage>
</organism>
<name>A0A7V5CT37_9BACT</name>
<reference evidence="1" key="1">
    <citation type="journal article" date="2020" name="mSystems">
        <title>Genome- and Community-Level Interaction Insights into Carbon Utilization and Element Cycling Functions of Hydrothermarchaeota in Hydrothermal Sediment.</title>
        <authorList>
            <person name="Zhou Z."/>
            <person name="Liu Y."/>
            <person name="Xu W."/>
            <person name="Pan J."/>
            <person name="Luo Z.H."/>
            <person name="Li M."/>
        </authorList>
    </citation>
    <scope>NUCLEOTIDE SEQUENCE [LARGE SCALE GENOMIC DNA]</scope>
    <source>
        <strain evidence="1">SpSt-855</strain>
    </source>
</reference>
<evidence type="ECO:0000313" key="1">
    <source>
        <dbReference type="EMBL" id="HGY94441.1"/>
    </source>
</evidence>
<dbReference type="AlphaFoldDB" id="A0A7V5CT37"/>
<dbReference type="EMBL" id="DTKL01000041">
    <property type="protein sequence ID" value="HGY94441.1"/>
    <property type="molecule type" value="Genomic_DNA"/>
</dbReference>